<accession>A0A1Q5QBX0</accession>
<keyword evidence="2" id="KW-1185">Reference proteome</keyword>
<dbReference type="Proteomes" id="UP000214365">
    <property type="component" value="Unassembled WGS sequence"/>
</dbReference>
<organism evidence="1 2">
    <name type="scientific">Talaromyces atroroseus</name>
    <dbReference type="NCBI Taxonomy" id="1441469"/>
    <lineage>
        <taxon>Eukaryota</taxon>
        <taxon>Fungi</taxon>
        <taxon>Dikarya</taxon>
        <taxon>Ascomycota</taxon>
        <taxon>Pezizomycotina</taxon>
        <taxon>Eurotiomycetes</taxon>
        <taxon>Eurotiomycetidae</taxon>
        <taxon>Eurotiales</taxon>
        <taxon>Trichocomaceae</taxon>
        <taxon>Talaromyces</taxon>
        <taxon>Talaromyces sect. Trachyspermi</taxon>
    </lineage>
</organism>
<name>A0A1Q5QBX0_TALAT</name>
<protein>
    <submittedName>
        <fullName evidence="1">Uncharacterized protein</fullName>
    </submittedName>
</protein>
<dbReference type="RefSeq" id="XP_020123527.1">
    <property type="nucleotide sequence ID" value="XM_020261481.1"/>
</dbReference>
<comment type="caution">
    <text evidence="1">The sequence shown here is derived from an EMBL/GenBank/DDBJ whole genome shotgun (WGS) entry which is preliminary data.</text>
</comment>
<dbReference type="EMBL" id="LFMY01000002">
    <property type="protein sequence ID" value="OKL63406.1"/>
    <property type="molecule type" value="Genomic_DNA"/>
</dbReference>
<dbReference type="AlphaFoldDB" id="A0A1Q5QBX0"/>
<proteinExistence type="predicted"/>
<sequence length="185" mass="21772">MFVTVENHLIKHGHIGVAVKVQNFAKLFENSESKKSQQKWIKDQLYQQFWAMTIIQAEIYFSQEIKALEKLEGVNDTGLTDEEKSLLSCLKKKLSFSGENWWFITHNIHRNWFQKPKGPYIRNYELYQKGYLTHTEKEMQLACKAEGGCCAWGCGCCYRRIVAVVYEEDQEDMTIRLREMKEDGQ</sequence>
<reference evidence="1 2" key="1">
    <citation type="submission" date="2015-06" db="EMBL/GenBank/DDBJ databases">
        <title>Talaromyces atroroseus IBT 11181 draft genome.</title>
        <authorList>
            <person name="Rasmussen K.B."/>
            <person name="Rasmussen S."/>
            <person name="Petersen B."/>
            <person name="Sicheritz-Ponten T."/>
            <person name="Mortensen U.H."/>
            <person name="Thrane U."/>
        </authorList>
    </citation>
    <scope>NUCLEOTIDE SEQUENCE [LARGE SCALE GENOMIC DNA]</scope>
    <source>
        <strain evidence="1 2">IBT 11181</strain>
    </source>
</reference>
<evidence type="ECO:0000313" key="2">
    <source>
        <dbReference type="Proteomes" id="UP000214365"/>
    </source>
</evidence>
<dbReference type="GeneID" id="31001534"/>
<gene>
    <name evidence="1" type="ORF">UA08_01779</name>
</gene>
<evidence type="ECO:0000313" key="1">
    <source>
        <dbReference type="EMBL" id="OKL63406.1"/>
    </source>
</evidence>